<protein>
    <submittedName>
        <fullName evidence="2">Purine-binding chemotaxis protein CheW</fullName>
    </submittedName>
</protein>
<dbReference type="PROSITE" id="PS50851">
    <property type="entry name" value="CHEW"/>
    <property type="match status" value="1"/>
</dbReference>
<dbReference type="GO" id="GO:0005829">
    <property type="term" value="C:cytosol"/>
    <property type="evidence" value="ECO:0007669"/>
    <property type="project" value="TreeGrafter"/>
</dbReference>
<dbReference type="OrthoDB" id="9790406at2"/>
<sequence>MEEKINGKGGASSQVLTFKLADEVYGVDIMSVREVLDFSSVTKVPHTPDFMVGVINLRGNVVPVVDLKKKFRLGDTVRTVNTCIIIVEVEVDGDSTVLGALADSVQEVVEFEHETIEDAPKIGTQLNTAFIAGMAKRETGFVIILNVNAVFSMNEIGSYTVAATETAVES</sequence>
<dbReference type="PANTHER" id="PTHR22617">
    <property type="entry name" value="CHEMOTAXIS SENSOR HISTIDINE KINASE-RELATED"/>
    <property type="match status" value="1"/>
</dbReference>
<gene>
    <name evidence="2" type="ORF">C8D98_0446</name>
</gene>
<feature type="domain" description="CheW-like" evidence="1">
    <location>
        <begin position="12"/>
        <end position="156"/>
    </location>
</feature>
<organism evidence="2 3">
    <name type="scientific">Seleniivibrio woodruffii</name>
    <dbReference type="NCBI Taxonomy" id="1078050"/>
    <lineage>
        <taxon>Bacteria</taxon>
        <taxon>Pseudomonadati</taxon>
        <taxon>Deferribacterota</taxon>
        <taxon>Deferribacteres</taxon>
        <taxon>Deferribacterales</taxon>
        <taxon>Geovibrionaceae</taxon>
        <taxon>Seleniivibrio</taxon>
    </lineage>
</organism>
<dbReference type="SMART" id="SM00260">
    <property type="entry name" value="CheW"/>
    <property type="match status" value="1"/>
</dbReference>
<dbReference type="GO" id="GO:0006935">
    <property type="term" value="P:chemotaxis"/>
    <property type="evidence" value="ECO:0007669"/>
    <property type="project" value="InterPro"/>
</dbReference>
<dbReference type="Gene3D" id="2.30.30.40">
    <property type="entry name" value="SH3 Domains"/>
    <property type="match status" value="1"/>
</dbReference>
<dbReference type="SUPFAM" id="SSF50341">
    <property type="entry name" value="CheW-like"/>
    <property type="match status" value="1"/>
</dbReference>
<dbReference type="CDD" id="cd00732">
    <property type="entry name" value="CheW"/>
    <property type="match status" value="1"/>
</dbReference>
<evidence type="ECO:0000313" key="3">
    <source>
        <dbReference type="Proteomes" id="UP000294614"/>
    </source>
</evidence>
<dbReference type="Pfam" id="PF01584">
    <property type="entry name" value="CheW"/>
    <property type="match status" value="1"/>
</dbReference>
<dbReference type="Gene3D" id="2.40.50.180">
    <property type="entry name" value="CheA-289, Domain 4"/>
    <property type="match status" value="1"/>
</dbReference>
<dbReference type="PANTHER" id="PTHR22617:SF41">
    <property type="entry name" value="CHEMOTAXIS SIGNAL TRANSDUCTION SYSTEM ADAPTOR PROTEIN CHEW"/>
    <property type="match status" value="1"/>
</dbReference>
<dbReference type="RefSeq" id="WP_132871628.1">
    <property type="nucleotide sequence ID" value="NZ_JAJUHT010000002.1"/>
</dbReference>
<dbReference type="InterPro" id="IPR036061">
    <property type="entry name" value="CheW-like_dom_sf"/>
</dbReference>
<evidence type="ECO:0000313" key="2">
    <source>
        <dbReference type="EMBL" id="TCK61939.1"/>
    </source>
</evidence>
<reference evidence="2 3" key="1">
    <citation type="submission" date="2019-03" db="EMBL/GenBank/DDBJ databases">
        <title>Genomic Encyclopedia of Type Strains, Phase IV (KMG-IV): sequencing the most valuable type-strain genomes for metagenomic binning, comparative biology and taxonomic classification.</title>
        <authorList>
            <person name="Goeker M."/>
        </authorList>
    </citation>
    <scope>NUCLEOTIDE SEQUENCE [LARGE SCALE GENOMIC DNA]</scope>
    <source>
        <strain evidence="2 3">DSM 24984</strain>
    </source>
</reference>
<evidence type="ECO:0000259" key="1">
    <source>
        <dbReference type="PROSITE" id="PS50851"/>
    </source>
</evidence>
<proteinExistence type="predicted"/>
<dbReference type="AlphaFoldDB" id="A0A4R1KF63"/>
<dbReference type="GO" id="GO:0007165">
    <property type="term" value="P:signal transduction"/>
    <property type="evidence" value="ECO:0007669"/>
    <property type="project" value="InterPro"/>
</dbReference>
<keyword evidence="3" id="KW-1185">Reference proteome</keyword>
<name>A0A4R1KF63_9BACT</name>
<dbReference type="InterPro" id="IPR039315">
    <property type="entry name" value="CheW"/>
</dbReference>
<accession>A0A4R1KF63</accession>
<dbReference type="Proteomes" id="UP000294614">
    <property type="component" value="Unassembled WGS sequence"/>
</dbReference>
<comment type="caution">
    <text evidence="2">The sequence shown here is derived from an EMBL/GenBank/DDBJ whole genome shotgun (WGS) entry which is preliminary data.</text>
</comment>
<dbReference type="InterPro" id="IPR002545">
    <property type="entry name" value="CheW-lke_dom"/>
</dbReference>
<dbReference type="EMBL" id="SMGG01000003">
    <property type="protein sequence ID" value="TCK61939.1"/>
    <property type="molecule type" value="Genomic_DNA"/>
</dbReference>